<keyword evidence="2" id="KW-0058">Aromatic hydrocarbons catabolism</keyword>
<evidence type="ECO:0000256" key="6">
    <source>
        <dbReference type="ARBA" id="ARBA00023163"/>
    </source>
</evidence>
<dbReference type="SUPFAM" id="SSF52540">
    <property type="entry name" value="P-loop containing nucleoside triphosphate hydrolases"/>
    <property type="match status" value="1"/>
</dbReference>
<dbReference type="CDD" id="cd00009">
    <property type="entry name" value="AAA"/>
    <property type="match status" value="1"/>
</dbReference>
<dbReference type="AlphaFoldDB" id="A0A0B7MNC6"/>
<dbReference type="InterPro" id="IPR058031">
    <property type="entry name" value="AAA_lid_NorR"/>
</dbReference>
<dbReference type="GO" id="GO:0003677">
    <property type="term" value="F:DNA binding"/>
    <property type="evidence" value="ECO:0007669"/>
    <property type="project" value="UniProtKB-KW"/>
</dbReference>
<dbReference type="GO" id="GO:0005524">
    <property type="term" value="F:ATP binding"/>
    <property type="evidence" value="ECO:0007669"/>
    <property type="project" value="UniProtKB-KW"/>
</dbReference>
<evidence type="ECO:0000313" key="10">
    <source>
        <dbReference type="Proteomes" id="UP000046155"/>
    </source>
</evidence>
<dbReference type="PANTHER" id="PTHR32071:SF57">
    <property type="entry name" value="C4-DICARBOXYLATE TRANSPORT TRANSCRIPTIONAL REGULATORY PROTEIN DCTD"/>
    <property type="match status" value="1"/>
</dbReference>
<dbReference type="Gene3D" id="1.10.10.60">
    <property type="entry name" value="Homeodomain-like"/>
    <property type="match status" value="1"/>
</dbReference>
<dbReference type="PROSITE" id="PS00688">
    <property type="entry name" value="SIGMA54_INTERACT_3"/>
    <property type="match status" value="1"/>
</dbReference>
<dbReference type="OrthoDB" id="9803970at2"/>
<keyword evidence="4" id="KW-0805">Transcription regulation</keyword>
<gene>
    <name evidence="9" type="ORF">SSCH_410011</name>
</gene>
<proteinExistence type="predicted"/>
<keyword evidence="6" id="KW-0804">Transcription</keyword>
<evidence type="ECO:0000256" key="2">
    <source>
        <dbReference type="ARBA" id="ARBA00022797"/>
    </source>
</evidence>
<reference evidence="10" key="1">
    <citation type="submission" date="2015-01" db="EMBL/GenBank/DDBJ databases">
        <authorList>
            <person name="Manzoor Shahid"/>
            <person name="Zubair Saima"/>
        </authorList>
    </citation>
    <scope>NUCLEOTIDE SEQUENCE [LARGE SCALE GENOMIC DNA]</scope>
    <source>
        <strain evidence="10">Sp3</strain>
    </source>
</reference>
<evidence type="ECO:0000313" key="9">
    <source>
        <dbReference type="EMBL" id="CEO89207.1"/>
    </source>
</evidence>
<dbReference type="Proteomes" id="UP000046155">
    <property type="component" value="Unassembled WGS sequence"/>
</dbReference>
<evidence type="ECO:0000256" key="5">
    <source>
        <dbReference type="ARBA" id="ARBA00023125"/>
    </source>
</evidence>
<dbReference type="InterPro" id="IPR025662">
    <property type="entry name" value="Sigma_54_int_dom_ATP-bd_1"/>
</dbReference>
<dbReference type="SMART" id="SM00382">
    <property type="entry name" value="AAA"/>
    <property type="match status" value="1"/>
</dbReference>
<sequence length="345" mass="39129">MENKEEVKEELIAQQQNELALLRSLQLNSPFGVVISSRQMKKVMEMSVHVGKFDCTVLIQGESGVGKEIIAQTIVQSSERKEGPFIKINCGAIPETLLESELFGYEKGAFTGADPKGKTGMFEMANKGTILLDEVGEIPISLQVKLLRVLQEKEIIRVGGTKPIKLNIRIIAATNQNLEEMVREGTFREDLYYRINVVSIIIPPLRKRPDDIPALTKHFLHKFNKKYNLNKSISPQLQDLLLTYPWPGNVRELQNLIENLVILTQDDVITPEHLPAKFLEHRNNVTPNLVEINKILPLKEAVNILETNLIKEAMQRFGTTRRAASILKVDQSTLVRKMQKHKIKV</sequence>
<dbReference type="SUPFAM" id="SSF46689">
    <property type="entry name" value="Homeodomain-like"/>
    <property type="match status" value="1"/>
</dbReference>
<protein>
    <recommendedName>
        <fullName evidence="7">HTH-type transcriptional regulatory protein TyrR</fullName>
    </recommendedName>
</protein>
<dbReference type="GO" id="GO:0006355">
    <property type="term" value="P:regulation of DNA-templated transcription"/>
    <property type="evidence" value="ECO:0007669"/>
    <property type="project" value="InterPro"/>
</dbReference>
<dbReference type="Pfam" id="PF25601">
    <property type="entry name" value="AAA_lid_14"/>
    <property type="match status" value="1"/>
</dbReference>
<dbReference type="FunFam" id="3.40.50.300:FF:000006">
    <property type="entry name" value="DNA-binding transcriptional regulator NtrC"/>
    <property type="match status" value="1"/>
</dbReference>
<dbReference type="RefSeq" id="WP_052835512.1">
    <property type="nucleotide sequence ID" value="NZ_CDRZ01000238.1"/>
</dbReference>
<dbReference type="InterPro" id="IPR025943">
    <property type="entry name" value="Sigma_54_int_dom_ATP-bd_2"/>
</dbReference>
<dbReference type="PROSITE" id="PS00676">
    <property type="entry name" value="SIGMA54_INTERACT_2"/>
    <property type="match status" value="1"/>
</dbReference>
<dbReference type="InterPro" id="IPR027417">
    <property type="entry name" value="P-loop_NTPase"/>
</dbReference>
<evidence type="ECO:0000256" key="7">
    <source>
        <dbReference type="ARBA" id="ARBA00029500"/>
    </source>
</evidence>
<evidence type="ECO:0000256" key="3">
    <source>
        <dbReference type="ARBA" id="ARBA00022840"/>
    </source>
</evidence>
<dbReference type="Pfam" id="PF00158">
    <property type="entry name" value="Sigma54_activat"/>
    <property type="match status" value="1"/>
</dbReference>
<dbReference type="InterPro" id="IPR025944">
    <property type="entry name" value="Sigma_54_int_dom_CS"/>
</dbReference>
<keyword evidence="5" id="KW-0238">DNA-binding</keyword>
<dbReference type="Gene3D" id="1.10.8.60">
    <property type="match status" value="1"/>
</dbReference>
<dbReference type="InterPro" id="IPR030828">
    <property type="entry name" value="HTH_TyrR"/>
</dbReference>
<dbReference type="PROSITE" id="PS00675">
    <property type="entry name" value="SIGMA54_INTERACT_1"/>
    <property type="match status" value="1"/>
</dbReference>
<dbReference type="PROSITE" id="PS50045">
    <property type="entry name" value="SIGMA54_INTERACT_4"/>
    <property type="match status" value="1"/>
</dbReference>
<dbReference type="Pfam" id="PF18024">
    <property type="entry name" value="HTH_50"/>
    <property type="match status" value="1"/>
</dbReference>
<dbReference type="PANTHER" id="PTHR32071">
    <property type="entry name" value="TRANSCRIPTIONAL REGULATORY PROTEIN"/>
    <property type="match status" value="1"/>
</dbReference>
<dbReference type="InterPro" id="IPR003593">
    <property type="entry name" value="AAA+_ATPase"/>
</dbReference>
<name>A0A0B7MNC6_9FIRM</name>
<accession>A0A0B7MNC6</accession>
<dbReference type="InterPro" id="IPR002078">
    <property type="entry name" value="Sigma_54_int"/>
</dbReference>
<evidence type="ECO:0000259" key="8">
    <source>
        <dbReference type="PROSITE" id="PS50045"/>
    </source>
</evidence>
<organism evidence="9 10">
    <name type="scientific">Syntrophaceticus schinkii</name>
    <dbReference type="NCBI Taxonomy" id="499207"/>
    <lineage>
        <taxon>Bacteria</taxon>
        <taxon>Bacillati</taxon>
        <taxon>Bacillota</taxon>
        <taxon>Clostridia</taxon>
        <taxon>Thermoanaerobacterales</taxon>
        <taxon>Thermoanaerobacterales Family III. Incertae Sedis</taxon>
        <taxon>Syntrophaceticus</taxon>
    </lineage>
</organism>
<keyword evidence="10" id="KW-1185">Reference proteome</keyword>
<keyword evidence="3" id="KW-0067">ATP-binding</keyword>
<evidence type="ECO:0000256" key="1">
    <source>
        <dbReference type="ARBA" id="ARBA00022741"/>
    </source>
</evidence>
<evidence type="ECO:0000256" key="4">
    <source>
        <dbReference type="ARBA" id="ARBA00023015"/>
    </source>
</evidence>
<keyword evidence="1" id="KW-0547">Nucleotide-binding</keyword>
<feature type="domain" description="Sigma-54 factor interaction" evidence="8">
    <location>
        <begin position="33"/>
        <end position="262"/>
    </location>
</feature>
<dbReference type="EMBL" id="CDRZ01000238">
    <property type="protein sequence ID" value="CEO89207.1"/>
    <property type="molecule type" value="Genomic_DNA"/>
</dbReference>
<dbReference type="Gene3D" id="3.40.50.300">
    <property type="entry name" value="P-loop containing nucleotide triphosphate hydrolases"/>
    <property type="match status" value="1"/>
</dbReference>
<dbReference type="InterPro" id="IPR009057">
    <property type="entry name" value="Homeodomain-like_sf"/>
</dbReference>